<evidence type="ECO:0000259" key="6">
    <source>
        <dbReference type="Pfam" id="PF02826"/>
    </source>
</evidence>
<dbReference type="InterPro" id="IPR029753">
    <property type="entry name" value="D-isomer_DH_CS"/>
</dbReference>
<feature type="domain" description="D-isomer specific 2-hydroxyacid dehydrogenase catalytic" evidence="5">
    <location>
        <begin position="21"/>
        <end position="317"/>
    </location>
</feature>
<dbReference type="InterPro" id="IPR006139">
    <property type="entry name" value="D-isomer_2_OHA_DH_cat_dom"/>
</dbReference>
<dbReference type="OrthoDB" id="9777288at2"/>
<evidence type="ECO:0000256" key="2">
    <source>
        <dbReference type="ARBA" id="ARBA00023002"/>
    </source>
</evidence>
<organism evidence="7 8">
    <name type="scientific">Bacteroides coprosuis DSM 18011</name>
    <dbReference type="NCBI Taxonomy" id="679937"/>
    <lineage>
        <taxon>Bacteria</taxon>
        <taxon>Pseudomonadati</taxon>
        <taxon>Bacteroidota</taxon>
        <taxon>Bacteroidia</taxon>
        <taxon>Bacteroidales</taxon>
        <taxon>Bacteroidaceae</taxon>
        <taxon>Bacteroides</taxon>
    </lineage>
</organism>
<proteinExistence type="inferred from homology"/>
<dbReference type="HOGENOM" id="CLU_019796_1_3_10"/>
<keyword evidence="2 4" id="KW-0560">Oxidoreductase</keyword>
<feature type="domain" description="D-isomer specific 2-hydroxyacid dehydrogenase NAD-binding" evidence="6">
    <location>
        <begin position="107"/>
        <end position="286"/>
    </location>
</feature>
<dbReference type="Pfam" id="PF00389">
    <property type="entry name" value="2-Hacid_dh"/>
    <property type="match status" value="1"/>
</dbReference>
<dbReference type="PROSITE" id="PS00670">
    <property type="entry name" value="D_2_HYDROXYACID_DH_2"/>
    <property type="match status" value="1"/>
</dbReference>
<dbReference type="Pfam" id="PF02826">
    <property type="entry name" value="2-Hacid_dh_C"/>
    <property type="match status" value="1"/>
</dbReference>
<dbReference type="FunFam" id="3.40.50.720:FF:000203">
    <property type="entry name" value="D-3-phosphoglycerate dehydrogenase (SerA)"/>
    <property type="match status" value="1"/>
</dbReference>
<accession>F3ZUA4</accession>
<dbReference type="STRING" id="679937.Bcop_1145"/>
<dbReference type="EC" id="1.1.1.26" evidence="7"/>
<comment type="similarity">
    <text evidence="1 4">Belongs to the D-isomer specific 2-hydroxyacid dehydrogenase family.</text>
</comment>
<dbReference type="AlphaFoldDB" id="F3ZUA4"/>
<dbReference type="GO" id="GO:0047964">
    <property type="term" value="F:glyoxylate reductase (NADH) activity"/>
    <property type="evidence" value="ECO:0007669"/>
    <property type="project" value="UniProtKB-EC"/>
</dbReference>
<dbReference type="Gene3D" id="3.40.50.720">
    <property type="entry name" value="NAD(P)-binding Rossmann-like Domain"/>
    <property type="match status" value="2"/>
</dbReference>
<evidence type="ECO:0000313" key="7">
    <source>
        <dbReference type="EMBL" id="EGJ71349.1"/>
    </source>
</evidence>
<evidence type="ECO:0000256" key="3">
    <source>
        <dbReference type="ARBA" id="ARBA00023027"/>
    </source>
</evidence>
<evidence type="ECO:0000256" key="1">
    <source>
        <dbReference type="ARBA" id="ARBA00005854"/>
    </source>
</evidence>
<dbReference type="PANTHER" id="PTHR43761:SF1">
    <property type="entry name" value="D-ISOMER SPECIFIC 2-HYDROXYACID DEHYDROGENASE CATALYTIC DOMAIN-CONTAINING PROTEIN-RELATED"/>
    <property type="match status" value="1"/>
</dbReference>
<dbReference type="SUPFAM" id="SSF51735">
    <property type="entry name" value="NAD(P)-binding Rossmann-fold domains"/>
    <property type="match status" value="1"/>
</dbReference>
<protein>
    <submittedName>
        <fullName evidence="7">Glyoxylate reductase</fullName>
        <ecNumber evidence="7">1.1.1.26</ecNumber>
    </submittedName>
</protein>
<evidence type="ECO:0000313" key="8">
    <source>
        <dbReference type="Proteomes" id="UP000018439"/>
    </source>
</evidence>
<evidence type="ECO:0000256" key="4">
    <source>
        <dbReference type="RuleBase" id="RU003719"/>
    </source>
</evidence>
<dbReference type="GO" id="GO:0051287">
    <property type="term" value="F:NAD binding"/>
    <property type="evidence" value="ECO:0007669"/>
    <property type="project" value="InterPro"/>
</dbReference>
<dbReference type="eggNOG" id="COG1052">
    <property type="taxonomic scope" value="Bacteria"/>
</dbReference>
<reference evidence="7 8" key="1">
    <citation type="journal article" date="2011" name="Stand. Genomic Sci.">
        <title>Non-contiguous finished genome sequence of Bacteroides coprosuis type strain (PC139).</title>
        <authorList>
            <person name="Land M."/>
            <person name="Held B."/>
            <person name="Gronow S."/>
            <person name="Abt B."/>
            <person name="Lucas S."/>
            <person name="Del Rio T.G."/>
            <person name="Nolan M."/>
            <person name="Tice H."/>
            <person name="Cheng J.F."/>
            <person name="Pitluck S."/>
            <person name="Liolios K."/>
            <person name="Pagani I."/>
            <person name="Ivanova N."/>
            <person name="Mavromatis K."/>
            <person name="Mikhailova N."/>
            <person name="Pati A."/>
            <person name="Tapia R."/>
            <person name="Han C."/>
            <person name="Goodwin L."/>
            <person name="Chen A."/>
            <person name="Palaniappan K."/>
            <person name="Hauser L."/>
            <person name="Brambilla E.M."/>
            <person name="Rohde M."/>
            <person name="Goker M."/>
            <person name="Detter J.C."/>
            <person name="Woyke T."/>
            <person name="Bristow J."/>
            <person name="Eisen J.A."/>
            <person name="Markowitz V."/>
            <person name="Hugenholtz P."/>
            <person name="Kyrpides N.C."/>
            <person name="Klenk H.P."/>
            <person name="Lapidus A."/>
        </authorList>
    </citation>
    <scope>NUCLEOTIDE SEQUENCE</scope>
    <source>
        <strain evidence="7 8">DSM 18011</strain>
    </source>
</reference>
<dbReference type="PROSITE" id="PS00671">
    <property type="entry name" value="D_2_HYDROXYACID_DH_3"/>
    <property type="match status" value="1"/>
</dbReference>
<dbReference type="EMBL" id="CM001167">
    <property type="protein sequence ID" value="EGJ71349.1"/>
    <property type="molecule type" value="Genomic_DNA"/>
</dbReference>
<dbReference type="SUPFAM" id="SSF52283">
    <property type="entry name" value="Formate/glycerate dehydrogenase catalytic domain-like"/>
    <property type="match status" value="1"/>
</dbReference>
<dbReference type="CDD" id="cd12162">
    <property type="entry name" value="2-Hacid_dh_4"/>
    <property type="match status" value="1"/>
</dbReference>
<gene>
    <name evidence="7" type="ORF">Bcop_1145</name>
</gene>
<evidence type="ECO:0000259" key="5">
    <source>
        <dbReference type="Pfam" id="PF00389"/>
    </source>
</evidence>
<keyword evidence="8" id="KW-1185">Reference proteome</keyword>
<dbReference type="InterPro" id="IPR006140">
    <property type="entry name" value="D-isomer_DH_NAD-bd"/>
</dbReference>
<dbReference type="InterPro" id="IPR036291">
    <property type="entry name" value="NAD(P)-bd_dom_sf"/>
</dbReference>
<dbReference type="InterPro" id="IPR050418">
    <property type="entry name" value="D-iso_2-hydroxyacid_DH_PdxB"/>
</dbReference>
<dbReference type="Proteomes" id="UP000018439">
    <property type="component" value="Chromosome"/>
</dbReference>
<dbReference type="PANTHER" id="PTHR43761">
    <property type="entry name" value="D-ISOMER SPECIFIC 2-HYDROXYACID DEHYDROGENASE FAMILY PROTEIN (AFU_ORTHOLOGUE AFUA_1G13630)"/>
    <property type="match status" value="1"/>
</dbReference>
<keyword evidence="3" id="KW-0520">NAD</keyword>
<sequence>MKIVILDGYAANPGDLEWDGLEQLGDCTLYDRTSRDQVLERCKDANIVLTNKVPFKRETIEALPNLKYIGVMATGYNIIDTEAAKEKGIVVTNIPSYSTNSVAQMVFAHILNITLHVQKHSDEVHQGRWSKNADFCFWDSPLLELHGRTIGIIGLGSIGQAVARIAFGFGMKVIAYTSKTQLQLPHEIQKVELDELFEQADIVTLHCPLTDETRNMVDKRRLELMQPTSIIINTSRGPLINEADLAEALKNKTIYAAGIDVMSQEPPKADNPLLGVENCYITPHIAWASFAARTRLMKILINNVKAFMEGKPENQVNK</sequence>
<name>F3ZUA4_9BACE</name>